<evidence type="ECO:0000313" key="11">
    <source>
        <dbReference type="EMBL" id="KDR94855.1"/>
    </source>
</evidence>
<keyword evidence="1 7" id="KW-0963">Cytoplasm</keyword>
<evidence type="ECO:0000259" key="10">
    <source>
        <dbReference type="PROSITE" id="PS50165"/>
    </source>
</evidence>
<name>A0A069RF70_PEPLI</name>
<dbReference type="GO" id="GO:0009381">
    <property type="term" value="F:excinuclease ABC activity"/>
    <property type="evidence" value="ECO:0007669"/>
    <property type="project" value="UniProtKB-UniRule"/>
</dbReference>
<dbReference type="InterPro" id="IPR038476">
    <property type="entry name" value="UvrC_RNase_H_dom_sf"/>
</dbReference>
<evidence type="ECO:0000256" key="3">
    <source>
        <dbReference type="ARBA" id="ARBA00022769"/>
    </source>
</evidence>
<dbReference type="GO" id="GO:0006289">
    <property type="term" value="P:nucleotide-excision repair"/>
    <property type="evidence" value="ECO:0007669"/>
    <property type="project" value="UniProtKB-UniRule"/>
</dbReference>
<feature type="domain" description="GIY-YIG" evidence="9">
    <location>
        <begin position="13"/>
        <end position="91"/>
    </location>
</feature>
<keyword evidence="4 7" id="KW-0267">Excision nuclease</keyword>
<dbReference type="GO" id="GO:0003677">
    <property type="term" value="F:DNA binding"/>
    <property type="evidence" value="ECO:0007669"/>
    <property type="project" value="UniProtKB-UniRule"/>
</dbReference>
<comment type="similarity">
    <text evidence="7">Belongs to the UvrC family.</text>
</comment>
<evidence type="ECO:0000313" key="12">
    <source>
        <dbReference type="Proteomes" id="UP000027946"/>
    </source>
</evidence>
<dbReference type="PANTHER" id="PTHR30562">
    <property type="entry name" value="UVRC/OXIDOREDUCTASE"/>
    <property type="match status" value="1"/>
</dbReference>
<dbReference type="Pfam" id="PF01541">
    <property type="entry name" value="GIY-YIG"/>
    <property type="match status" value="1"/>
</dbReference>
<keyword evidence="5 7" id="KW-0234">DNA repair</keyword>
<dbReference type="HAMAP" id="MF_00203">
    <property type="entry name" value="UvrC"/>
    <property type="match status" value="1"/>
</dbReference>
<dbReference type="SUPFAM" id="SSF47781">
    <property type="entry name" value="RuvA domain 2-like"/>
    <property type="match status" value="1"/>
</dbReference>
<evidence type="ECO:0000256" key="1">
    <source>
        <dbReference type="ARBA" id="ARBA00022490"/>
    </source>
</evidence>
<evidence type="ECO:0000256" key="6">
    <source>
        <dbReference type="ARBA" id="ARBA00023236"/>
    </source>
</evidence>
<keyword evidence="6 7" id="KW-0742">SOS response</keyword>
<comment type="subunit">
    <text evidence="7">Interacts with UvrB in an incision complex.</text>
</comment>
<dbReference type="Proteomes" id="UP000027946">
    <property type="component" value="Unassembled WGS sequence"/>
</dbReference>
<dbReference type="InterPro" id="IPR035901">
    <property type="entry name" value="GIY-YIG_endonuc_sf"/>
</dbReference>
<dbReference type="NCBIfam" id="TIGR00194">
    <property type="entry name" value="uvrC"/>
    <property type="match status" value="1"/>
</dbReference>
<dbReference type="PANTHER" id="PTHR30562:SF1">
    <property type="entry name" value="UVRABC SYSTEM PROTEIN C"/>
    <property type="match status" value="1"/>
</dbReference>
<dbReference type="GO" id="GO:0005737">
    <property type="term" value="C:cytoplasm"/>
    <property type="evidence" value="ECO:0007669"/>
    <property type="project" value="UniProtKB-SubCell"/>
</dbReference>
<dbReference type="Gene3D" id="4.10.860.10">
    <property type="entry name" value="UVR domain"/>
    <property type="match status" value="1"/>
</dbReference>
<dbReference type="eggNOG" id="COG0322">
    <property type="taxonomic scope" value="Bacteria"/>
</dbReference>
<evidence type="ECO:0000256" key="7">
    <source>
        <dbReference type="HAMAP-Rule" id="MF_00203"/>
    </source>
</evidence>
<dbReference type="FunFam" id="3.40.1440.10:FF:000001">
    <property type="entry name" value="UvrABC system protein C"/>
    <property type="match status" value="1"/>
</dbReference>
<dbReference type="InterPro" id="IPR000305">
    <property type="entry name" value="GIY-YIG_endonuc"/>
</dbReference>
<dbReference type="Pfam" id="PF22920">
    <property type="entry name" value="UvrC_RNaseH"/>
    <property type="match status" value="1"/>
</dbReference>
<feature type="domain" description="UvrC family homology region profile" evidence="10">
    <location>
        <begin position="255"/>
        <end position="477"/>
    </location>
</feature>
<dbReference type="Gene3D" id="3.40.1440.10">
    <property type="entry name" value="GIY-YIG endonuclease"/>
    <property type="match status" value="1"/>
</dbReference>
<accession>A0A069RF70</accession>
<evidence type="ECO:0000256" key="4">
    <source>
        <dbReference type="ARBA" id="ARBA00022881"/>
    </source>
</evidence>
<keyword evidence="2 7" id="KW-0227">DNA damage</keyword>
<dbReference type="PROSITE" id="PS50165">
    <property type="entry name" value="UVRC"/>
    <property type="match status" value="1"/>
</dbReference>
<dbReference type="InterPro" id="IPR001162">
    <property type="entry name" value="UvrC_RNase_H_dom"/>
</dbReference>
<dbReference type="CDD" id="cd10434">
    <property type="entry name" value="GIY-YIG_UvrC_Cho"/>
    <property type="match status" value="1"/>
</dbReference>
<dbReference type="EMBL" id="JJMM01000013">
    <property type="protein sequence ID" value="KDR94855.1"/>
    <property type="molecule type" value="Genomic_DNA"/>
</dbReference>
<keyword evidence="3 7" id="KW-0228">DNA excision</keyword>
<reference evidence="11 12" key="1">
    <citation type="submission" date="2014-03" db="EMBL/GenBank/DDBJ databases">
        <title>Genome sequence of Clostridium litorale W6, DSM 5388.</title>
        <authorList>
            <person name="Poehlein A."/>
            <person name="Jagirdar A."/>
            <person name="Khonsari B."/>
            <person name="Chibani C.M."/>
            <person name="Gutierrez Gutierrez D.A."/>
            <person name="Davydova E."/>
            <person name="Alghaithi H.S."/>
            <person name="Nair K.P."/>
            <person name="Dhamotharan K."/>
            <person name="Chandran L."/>
            <person name="G W."/>
            <person name="Daniel R."/>
        </authorList>
    </citation>
    <scope>NUCLEOTIDE SEQUENCE [LARGE SCALE GENOMIC DNA]</scope>
    <source>
        <strain evidence="11 12">W6</strain>
    </source>
</reference>
<organism evidence="11 12">
    <name type="scientific">Peptoclostridium litorale DSM 5388</name>
    <dbReference type="NCBI Taxonomy" id="1121324"/>
    <lineage>
        <taxon>Bacteria</taxon>
        <taxon>Bacillati</taxon>
        <taxon>Bacillota</taxon>
        <taxon>Clostridia</taxon>
        <taxon>Peptostreptococcales</taxon>
        <taxon>Peptoclostridiaceae</taxon>
        <taxon>Peptoclostridium</taxon>
    </lineage>
</organism>
<comment type="subcellular location">
    <subcellularLocation>
        <location evidence="7">Cytoplasm</location>
    </subcellularLocation>
</comment>
<dbReference type="InterPro" id="IPR001943">
    <property type="entry name" value="UVR_dom"/>
</dbReference>
<dbReference type="InterPro" id="IPR004791">
    <property type="entry name" value="UvrC"/>
</dbReference>
<feature type="domain" description="UVR" evidence="8">
    <location>
        <begin position="204"/>
        <end position="239"/>
    </location>
</feature>
<keyword evidence="12" id="KW-1185">Reference proteome</keyword>
<dbReference type="SMART" id="SM00465">
    <property type="entry name" value="GIYc"/>
    <property type="match status" value="1"/>
</dbReference>
<dbReference type="Pfam" id="PF08459">
    <property type="entry name" value="UvrC_RNaseH_dom"/>
    <property type="match status" value="1"/>
</dbReference>
<dbReference type="GO" id="GO:0009432">
    <property type="term" value="P:SOS response"/>
    <property type="evidence" value="ECO:0007669"/>
    <property type="project" value="UniProtKB-UniRule"/>
</dbReference>
<dbReference type="InterPro" id="IPR050066">
    <property type="entry name" value="UvrABC_protein_C"/>
</dbReference>
<dbReference type="Gene3D" id="3.30.420.340">
    <property type="entry name" value="UvrC, RNAse H endonuclease domain"/>
    <property type="match status" value="1"/>
</dbReference>
<dbReference type="Gene3D" id="1.10.150.20">
    <property type="entry name" value="5' to 3' exonuclease, C-terminal subdomain"/>
    <property type="match status" value="1"/>
</dbReference>
<dbReference type="InterPro" id="IPR036876">
    <property type="entry name" value="UVR_dom_sf"/>
</dbReference>
<dbReference type="RefSeq" id="WP_038266096.1">
    <property type="nucleotide sequence ID" value="NZ_FSRH01000005.1"/>
</dbReference>
<evidence type="ECO:0000256" key="2">
    <source>
        <dbReference type="ARBA" id="ARBA00022763"/>
    </source>
</evidence>
<proteinExistence type="inferred from homology"/>
<dbReference type="InterPro" id="IPR010994">
    <property type="entry name" value="RuvA_2-like"/>
</dbReference>
<dbReference type="PROSITE" id="PS50151">
    <property type="entry name" value="UVR"/>
    <property type="match status" value="1"/>
</dbReference>
<evidence type="ECO:0000259" key="9">
    <source>
        <dbReference type="PROSITE" id="PS50164"/>
    </source>
</evidence>
<dbReference type="Pfam" id="PF14520">
    <property type="entry name" value="HHH_5"/>
    <property type="match status" value="1"/>
</dbReference>
<dbReference type="SUPFAM" id="SSF46600">
    <property type="entry name" value="C-terminal UvrC-binding domain of UvrB"/>
    <property type="match status" value="1"/>
</dbReference>
<dbReference type="AlphaFoldDB" id="A0A069RF70"/>
<evidence type="ECO:0000259" key="8">
    <source>
        <dbReference type="PROSITE" id="PS50151"/>
    </source>
</evidence>
<comment type="caution">
    <text evidence="11">The sequence shown here is derived from an EMBL/GenBank/DDBJ whole genome shotgun (WGS) entry which is preliminary data.</text>
</comment>
<gene>
    <name evidence="7 11" type="primary">uvrC</name>
    <name evidence="11" type="ORF">CLIT_13c01770</name>
</gene>
<dbReference type="SUPFAM" id="SSF82771">
    <property type="entry name" value="GIY-YIG endonuclease"/>
    <property type="match status" value="1"/>
</dbReference>
<dbReference type="PROSITE" id="PS50164">
    <property type="entry name" value="GIY_YIG"/>
    <property type="match status" value="1"/>
</dbReference>
<sequence>MFDIKKQLSMLPSSPGVYIMKDAVGDVIYVGKAKSLKNRVRQYFQNAAKPAKVESMVKNIAEFEYIITDSELEALILECNLIKKYRPKYNVIFMDDKTYPFIKVTVNEEYPRILKVRSIRSDGAKYFGPYTSEGAVNDVIRFLKKLYPIRRCKKDIRKLIKRGERHCLNYDIGVCSGPCRGIEGRREYMKMVDEIVLFLSGKSDQILKILEESMKEASRGLEFEKAAYFRDKIESLKILAQRQKIVSKNMIDQDFVGVAFESGRACIQVFFVREGKIMGREHFIVEDVSKDQESEVISSFIKHFYSLQGFIPKEIIIPVETGDEDVLQSWIEGIKGQRVYITVPQKGDKKHMVQMVQKNAREAVLKFSNINKIKGIGETLEELCELIGLESVPRRIEAFDISNIQGVDSVGSMVVFTNGKKDNREYRRFKIKNVEGPDDYSSMCEIIHRRFKKWDTRPELIFVDGGKGQVGVVKKLLDSEGIDIPVWGIFKDDRHNTKGIVNGEKEIVLKKPSSLFKLIASVQDEMHRFAITYHRSLRQRRIQRSIIDEIPGVGRARKLLLLSRFKTVENIKNASIEELKGVEGINAKLAEHIYRFFREEKRRD</sequence>
<dbReference type="InterPro" id="IPR047296">
    <property type="entry name" value="GIY-YIG_UvrC_Cho"/>
</dbReference>
<dbReference type="OrthoDB" id="9804933at2"/>
<evidence type="ECO:0000256" key="5">
    <source>
        <dbReference type="ARBA" id="ARBA00023204"/>
    </source>
</evidence>
<protein>
    <recommendedName>
        <fullName evidence="7">UvrABC system protein C</fullName>
        <shortName evidence="7">Protein UvrC</shortName>
    </recommendedName>
    <alternativeName>
        <fullName evidence="7">Excinuclease ABC subunit C</fullName>
    </alternativeName>
</protein>
<dbReference type="STRING" id="1121324.CLIT_13c01770"/>
<dbReference type="Pfam" id="PF02151">
    <property type="entry name" value="UVR"/>
    <property type="match status" value="1"/>
</dbReference>
<comment type="function">
    <text evidence="7">The UvrABC repair system catalyzes the recognition and processing of DNA lesions. UvrC both incises the 5' and 3' sides of the lesion. The N-terminal half is responsible for the 3' incision and the C-terminal half is responsible for the 5' incision.</text>
</comment>
<dbReference type="GO" id="GO:0009380">
    <property type="term" value="C:excinuclease repair complex"/>
    <property type="evidence" value="ECO:0007669"/>
    <property type="project" value="InterPro"/>
</dbReference>